<evidence type="ECO:0000259" key="1">
    <source>
        <dbReference type="Pfam" id="PF05028"/>
    </source>
</evidence>
<evidence type="ECO:0000313" key="3">
    <source>
        <dbReference type="Proteomes" id="UP000270094"/>
    </source>
</evidence>
<proteinExistence type="predicted"/>
<dbReference type="GO" id="GO:1990966">
    <property type="term" value="P:ATP generation from poly-ADP-D-ribose"/>
    <property type="evidence" value="ECO:0007669"/>
    <property type="project" value="TreeGrafter"/>
</dbReference>
<dbReference type="PANTHER" id="PTHR12837:SF0">
    <property type="entry name" value="POLY(ADP-RIBOSE) GLYCOHYDROLASE"/>
    <property type="match status" value="1"/>
</dbReference>
<dbReference type="OrthoDB" id="1937899at2759"/>
<sequence length="114" mass="12723">TWADFFQAYAAFITNTKKNLPIATGNWGCGGHGGGNKELKSLIQILAAAKAGKDLIYYTFNDPKLEKSLIEQYEKMVDMHATIGQIYGALLSYSKRREKSPSLTVFEHVLHELV</sequence>
<dbReference type="InterPro" id="IPR007724">
    <property type="entry name" value="Poly_GlycHdrlase"/>
</dbReference>
<dbReference type="EMBL" id="UYYB01124519">
    <property type="protein sequence ID" value="VDM83670.1"/>
    <property type="molecule type" value="Genomic_DNA"/>
</dbReference>
<dbReference type="GO" id="GO:0006282">
    <property type="term" value="P:regulation of DNA repair"/>
    <property type="evidence" value="ECO:0007669"/>
    <property type="project" value="InterPro"/>
</dbReference>
<name>A0A3P7JDK5_STRVU</name>
<dbReference type="Proteomes" id="UP000270094">
    <property type="component" value="Unassembled WGS sequence"/>
</dbReference>
<dbReference type="Pfam" id="PF05028">
    <property type="entry name" value="PARG_cat_C"/>
    <property type="match status" value="1"/>
</dbReference>
<evidence type="ECO:0000313" key="2">
    <source>
        <dbReference type="EMBL" id="VDM83670.1"/>
    </source>
</evidence>
<dbReference type="GO" id="GO:0005634">
    <property type="term" value="C:nucleus"/>
    <property type="evidence" value="ECO:0007669"/>
    <property type="project" value="TreeGrafter"/>
</dbReference>
<feature type="non-terminal residue" evidence="2">
    <location>
        <position position="1"/>
    </location>
</feature>
<gene>
    <name evidence="2" type="ORF">SVUK_LOCUS18668</name>
</gene>
<dbReference type="GO" id="GO:0005737">
    <property type="term" value="C:cytoplasm"/>
    <property type="evidence" value="ECO:0007669"/>
    <property type="project" value="TreeGrafter"/>
</dbReference>
<reference evidence="2 3" key="1">
    <citation type="submission" date="2018-11" db="EMBL/GenBank/DDBJ databases">
        <authorList>
            <consortium name="Pathogen Informatics"/>
        </authorList>
    </citation>
    <scope>NUCLEOTIDE SEQUENCE [LARGE SCALE GENOMIC DNA]</scope>
</reference>
<protein>
    <recommendedName>
        <fullName evidence="1">PARG catalytic Macro domain-containing protein</fullName>
    </recommendedName>
</protein>
<dbReference type="InterPro" id="IPR046372">
    <property type="entry name" value="PARG_cat_C"/>
</dbReference>
<dbReference type="PANTHER" id="PTHR12837">
    <property type="entry name" value="POLY ADP-RIBOSE GLYCOHYDROLASE"/>
    <property type="match status" value="1"/>
</dbReference>
<dbReference type="GO" id="GO:0009225">
    <property type="term" value="P:nucleotide-sugar metabolic process"/>
    <property type="evidence" value="ECO:0007669"/>
    <property type="project" value="TreeGrafter"/>
</dbReference>
<dbReference type="AlphaFoldDB" id="A0A3P7JDK5"/>
<organism evidence="2 3">
    <name type="scientific">Strongylus vulgaris</name>
    <name type="common">Blood worm</name>
    <dbReference type="NCBI Taxonomy" id="40348"/>
    <lineage>
        <taxon>Eukaryota</taxon>
        <taxon>Metazoa</taxon>
        <taxon>Ecdysozoa</taxon>
        <taxon>Nematoda</taxon>
        <taxon>Chromadorea</taxon>
        <taxon>Rhabditida</taxon>
        <taxon>Rhabditina</taxon>
        <taxon>Rhabditomorpha</taxon>
        <taxon>Strongyloidea</taxon>
        <taxon>Strongylidae</taxon>
        <taxon>Strongylus</taxon>
    </lineage>
</organism>
<accession>A0A3P7JDK5</accession>
<keyword evidence="3" id="KW-1185">Reference proteome</keyword>
<dbReference type="GO" id="GO:0005975">
    <property type="term" value="P:carbohydrate metabolic process"/>
    <property type="evidence" value="ECO:0007669"/>
    <property type="project" value="InterPro"/>
</dbReference>
<dbReference type="GO" id="GO:0004649">
    <property type="term" value="F:poly(ADP-ribose) glycohydrolase activity"/>
    <property type="evidence" value="ECO:0007669"/>
    <property type="project" value="InterPro"/>
</dbReference>
<feature type="domain" description="PARG catalytic Macro" evidence="1">
    <location>
        <begin position="7"/>
        <end position="66"/>
    </location>
</feature>